<protein>
    <submittedName>
        <fullName evidence="1">Uncharacterized protein</fullName>
    </submittedName>
</protein>
<proteinExistence type="predicted"/>
<dbReference type="Proteomes" id="UP000245626">
    <property type="component" value="Unassembled WGS sequence"/>
</dbReference>
<keyword evidence="2" id="KW-1185">Reference proteome</keyword>
<evidence type="ECO:0000313" key="1">
    <source>
        <dbReference type="EMBL" id="PWN48903.1"/>
    </source>
</evidence>
<gene>
    <name evidence="1" type="ORF">IE53DRAFT_380977</name>
</gene>
<accession>A0ACD0NSS1</accession>
<reference evidence="1 2" key="1">
    <citation type="journal article" date="2018" name="Mol. Biol. Evol.">
        <title>Broad Genomic Sampling Reveals a Smut Pathogenic Ancestry of the Fungal Clade Ustilaginomycotina.</title>
        <authorList>
            <person name="Kijpornyongpan T."/>
            <person name="Mondo S.J."/>
            <person name="Barry K."/>
            <person name="Sandor L."/>
            <person name="Lee J."/>
            <person name="Lipzen A."/>
            <person name="Pangilinan J."/>
            <person name="LaButti K."/>
            <person name="Hainaut M."/>
            <person name="Henrissat B."/>
            <person name="Grigoriev I.V."/>
            <person name="Spatafora J.W."/>
            <person name="Aime M.C."/>
        </authorList>
    </citation>
    <scope>NUCLEOTIDE SEQUENCE [LARGE SCALE GENOMIC DNA]</scope>
    <source>
        <strain evidence="1 2">SA 807</strain>
    </source>
</reference>
<dbReference type="EMBL" id="KZ820126">
    <property type="protein sequence ID" value="PWN48903.1"/>
    <property type="molecule type" value="Genomic_DNA"/>
</dbReference>
<evidence type="ECO:0000313" key="2">
    <source>
        <dbReference type="Proteomes" id="UP000245626"/>
    </source>
</evidence>
<organism evidence="1 2">
    <name type="scientific">Violaceomyces palustris</name>
    <dbReference type="NCBI Taxonomy" id="1673888"/>
    <lineage>
        <taxon>Eukaryota</taxon>
        <taxon>Fungi</taxon>
        <taxon>Dikarya</taxon>
        <taxon>Basidiomycota</taxon>
        <taxon>Ustilaginomycotina</taxon>
        <taxon>Ustilaginomycetes</taxon>
        <taxon>Violaceomycetales</taxon>
        <taxon>Violaceomycetaceae</taxon>
        <taxon>Violaceomyces</taxon>
    </lineage>
</organism>
<sequence length="785" mass="86403">MEEVATWLSRLHSPTSTSQDRLHTLKSIESRLAKVLGATEDSRGEPKVGQKSASSTTHTRIKNRGHDILHQVQSFSFWSLQEVAGHNLAENLLSNLSRLHLSLHQHQQILQNQRFERQQDALVVETERLQEIHSLSIEACACLDLLQGLSLSHKHSRSICQRRGWLELILAMTLADYNLTLLPRTLRELNERNNLDPSHSQQQTSPSIFALSTLMCFLADSEKAMHMFDEIGGPARVSELSNKCGEIISSGLIKDDHRLGPATRGERASGLEQEGGECILKVVKEIDLACLEFRYFYGLLCKNGGGLRLDVILDAKASGSLAEVDRNVDDEEGGGGGDDKFDTAKTLLDGMMDIGGFSLNGGGIRGAAARFDDDSVRSKSKNLFFPHRSVEEEEDHFTKEASSTGKEEDAEDRSGREGVEVDYDSDCHTVVDDQGETTPRRRVKNQLGLSRGDGVRWDSERDGNLEITPRCKRAVLHDSPARLVDGSGPGRDGEKEKEEGVAPRLHQRTSRSDLARRCATSQDPVNDSKEGLAIQQDDPWIRKPLRSLRQARSIAALREETARALSGSSLGNVRSVVADRVHGHRYTDSPGRRRRAELGIDKARGRNGVDPGDAVSKAVSKDGKENLESTSPSPSSSPCVIPPLSLPKGNGIRRQRGNGPGIATRLEERETGRRRQVKGHDDLVHGSRQVTNQGRGRPERGRGTIWNPTSSHQGEARGGESQDEWIHTRATDTTGKRESMSTSSSSLFGTIQNGIPKMPPSPAVRRAQAARARSLSPQKPVLLRK</sequence>
<name>A0ACD0NSS1_9BASI</name>